<evidence type="ECO:0000256" key="2">
    <source>
        <dbReference type="ARBA" id="ARBA00022475"/>
    </source>
</evidence>
<proteinExistence type="predicted"/>
<reference evidence="7 8" key="1">
    <citation type="submission" date="2016-09" db="EMBL/GenBank/DDBJ databases">
        <title>Rhizobium oryziradicis sp. nov., isolated from the root of rice.</title>
        <authorList>
            <person name="Zhao J."/>
            <person name="Zhang X."/>
        </authorList>
    </citation>
    <scope>NUCLEOTIDE SEQUENCE [LARGE SCALE GENOMIC DNA]</scope>
    <source>
        <strain evidence="7 8">N19</strain>
    </source>
</reference>
<evidence type="ECO:0000313" key="8">
    <source>
        <dbReference type="Proteomes" id="UP000186894"/>
    </source>
</evidence>
<comment type="caution">
    <text evidence="7">The sequence shown here is derived from an EMBL/GenBank/DDBJ whole genome shotgun (WGS) entry which is preliminary data.</text>
</comment>
<comment type="subcellular location">
    <subcellularLocation>
        <location evidence="1">Cell membrane</location>
        <topology evidence="1">Multi-pass membrane protein</topology>
    </subcellularLocation>
</comment>
<dbReference type="Proteomes" id="UP000186894">
    <property type="component" value="Unassembled WGS sequence"/>
</dbReference>
<evidence type="ECO:0000256" key="6">
    <source>
        <dbReference type="SAM" id="Phobius"/>
    </source>
</evidence>
<feature type="transmembrane region" description="Helical" evidence="6">
    <location>
        <begin position="119"/>
        <end position="142"/>
    </location>
</feature>
<evidence type="ECO:0000256" key="4">
    <source>
        <dbReference type="ARBA" id="ARBA00022989"/>
    </source>
</evidence>
<feature type="transmembrane region" description="Helical" evidence="6">
    <location>
        <begin position="39"/>
        <end position="59"/>
    </location>
</feature>
<dbReference type="InterPro" id="IPR001851">
    <property type="entry name" value="ABC_transp_permease"/>
</dbReference>
<dbReference type="EMBL" id="MKIM01000033">
    <property type="protein sequence ID" value="OLP42368.1"/>
    <property type="molecule type" value="Genomic_DNA"/>
</dbReference>
<feature type="transmembrane region" description="Helical" evidence="6">
    <location>
        <begin position="210"/>
        <end position="229"/>
    </location>
</feature>
<dbReference type="AlphaFoldDB" id="A0A1Q8ZKF4"/>
<protein>
    <submittedName>
        <fullName evidence="7">Branched-chain amino acid ABC transporter permease</fullName>
    </submittedName>
</protein>
<name>A0A1Q8ZKF4_9HYPH</name>
<dbReference type="Pfam" id="PF02653">
    <property type="entry name" value="BPD_transp_2"/>
    <property type="match status" value="1"/>
</dbReference>
<dbReference type="PANTHER" id="PTHR32196">
    <property type="entry name" value="ABC TRANSPORTER PERMEASE PROTEIN YPHD-RELATED-RELATED"/>
    <property type="match status" value="1"/>
</dbReference>
<dbReference type="CDD" id="cd06579">
    <property type="entry name" value="TM_PBP1_transp_AraH_like"/>
    <property type="match status" value="1"/>
</dbReference>
<dbReference type="GO" id="GO:0022857">
    <property type="term" value="F:transmembrane transporter activity"/>
    <property type="evidence" value="ECO:0007669"/>
    <property type="project" value="InterPro"/>
</dbReference>
<gene>
    <name evidence="7" type="ORF">BJF95_13055</name>
</gene>
<dbReference type="STRING" id="1867956.BJF95_13055"/>
<feature type="transmembrane region" description="Helical" evidence="6">
    <location>
        <begin position="162"/>
        <end position="180"/>
    </location>
</feature>
<sequence length="333" mass="34543">MKSLLKHREIALGLIVVLLIGGFATRASGFAEPANLAKIFNDTAILIILALAQMVVILTKSIDLSVAANLALTGMAVAMVNAAFPGAPLVFLIVLAVVCGAALGAINGYLVWLLQIPPIVVTLGTLTIYRGMAFVLSGGAWVNAYQMTPDFLNFPRYSVLGLPILSWIAISVVLAMWFVLTRTSFGRATYAAGGNAVASVYAGINIGRTQFFAFMLSGGMAGLCGYLWVSRYAVAYVDVANGFELDSVAACVIGGISIAGGIGTVAGTVLGALFLGVIKNALPVIGISPFAQMSISGIVIVLAVVFNARSERKKGRIILRDRAAGGKAGEIAA</sequence>
<keyword evidence="5 6" id="KW-0472">Membrane</keyword>
<evidence type="ECO:0000256" key="1">
    <source>
        <dbReference type="ARBA" id="ARBA00004651"/>
    </source>
</evidence>
<keyword evidence="3 6" id="KW-0812">Transmembrane</keyword>
<feature type="transmembrane region" description="Helical" evidence="6">
    <location>
        <begin position="187"/>
        <end position="204"/>
    </location>
</feature>
<accession>A0A1Q8ZKF4</accession>
<keyword evidence="8" id="KW-1185">Reference proteome</keyword>
<dbReference type="RefSeq" id="WP_075641838.1">
    <property type="nucleotide sequence ID" value="NZ_MKIM01000033.1"/>
</dbReference>
<evidence type="ECO:0000313" key="7">
    <source>
        <dbReference type="EMBL" id="OLP42368.1"/>
    </source>
</evidence>
<keyword evidence="2" id="KW-1003">Cell membrane</keyword>
<evidence type="ECO:0000256" key="5">
    <source>
        <dbReference type="ARBA" id="ARBA00023136"/>
    </source>
</evidence>
<feature type="transmembrane region" description="Helical" evidence="6">
    <location>
        <begin position="250"/>
        <end position="278"/>
    </location>
</feature>
<organism evidence="7 8">
    <name type="scientific">Rhizobium oryziradicis</name>
    <dbReference type="NCBI Taxonomy" id="1867956"/>
    <lineage>
        <taxon>Bacteria</taxon>
        <taxon>Pseudomonadati</taxon>
        <taxon>Pseudomonadota</taxon>
        <taxon>Alphaproteobacteria</taxon>
        <taxon>Hyphomicrobiales</taxon>
        <taxon>Rhizobiaceae</taxon>
        <taxon>Rhizobium/Agrobacterium group</taxon>
        <taxon>Rhizobium</taxon>
    </lineage>
</organism>
<feature type="transmembrane region" description="Helical" evidence="6">
    <location>
        <begin position="90"/>
        <end position="112"/>
    </location>
</feature>
<feature type="transmembrane region" description="Helical" evidence="6">
    <location>
        <begin position="66"/>
        <end position="84"/>
    </location>
</feature>
<evidence type="ECO:0000256" key="3">
    <source>
        <dbReference type="ARBA" id="ARBA00022692"/>
    </source>
</evidence>
<dbReference type="PANTHER" id="PTHR32196:SF72">
    <property type="entry name" value="RIBOSE IMPORT PERMEASE PROTEIN RBSC"/>
    <property type="match status" value="1"/>
</dbReference>
<keyword evidence="4 6" id="KW-1133">Transmembrane helix</keyword>
<dbReference type="OrthoDB" id="192433at2"/>
<feature type="transmembrane region" description="Helical" evidence="6">
    <location>
        <begin position="284"/>
        <end position="306"/>
    </location>
</feature>
<dbReference type="GO" id="GO:0005886">
    <property type="term" value="C:plasma membrane"/>
    <property type="evidence" value="ECO:0007669"/>
    <property type="project" value="UniProtKB-SubCell"/>
</dbReference>